<dbReference type="EMBL" id="JBHUOX010000036">
    <property type="protein sequence ID" value="MFD3003643.1"/>
    <property type="molecule type" value="Genomic_DNA"/>
</dbReference>
<sequence>MASDFEIGRRFRAVNDWCVRSSGVYAAGWPNFHSETYHNPLRTVYGHFLLKPSIVHWRDVPATEYGATDMRTRFTGAYDYAVRHGYQHGFPNFHEANYGQGVVYGTFLILPGACEWRDVPAAELGLGTGDPTRFPMNRWFTGASDYAARRGYAAAMPNGHYANYGGEYVCGVVVFPPGKAAWADIRGRELGLWEDSLRPPDPPKQMTVVPNIVGLLSSKVNEVLEAARLRQGYVRNFTYEYRSDRLVVAEQDIEAGKEVIEGTRVSYGLKLAQQPQGVKSVVLVNRHQQSRPVEIYHLDSAVGVWSSKGTLYYGGYYVIPFASGRMNWLVAVDRGLINCNGGGPENISCQRFNWRAVGDSGGSQVELHVQ</sequence>
<name>A0ABW6C315_9BACT</name>
<dbReference type="Gene3D" id="3.30.10.20">
    <property type="match status" value="1"/>
</dbReference>
<keyword evidence="2" id="KW-1185">Reference proteome</keyword>
<dbReference type="Proteomes" id="UP001597641">
    <property type="component" value="Unassembled WGS sequence"/>
</dbReference>
<dbReference type="InterPro" id="IPR005543">
    <property type="entry name" value="PASTA_dom"/>
</dbReference>
<comment type="caution">
    <text evidence="1">The sequence shown here is derived from an EMBL/GenBank/DDBJ whole genome shotgun (WGS) entry which is preliminary data.</text>
</comment>
<dbReference type="RefSeq" id="WP_377491431.1">
    <property type="nucleotide sequence ID" value="NZ_JBHUOX010000036.1"/>
</dbReference>
<evidence type="ECO:0000313" key="1">
    <source>
        <dbReference type="EMBL" id="MFD3003643.1"/>
    </source>
</evidence>
<reference evidence="2" key="1">
    <citation type="journal article" date="2019" name="Int. J. Syst. Evol. Microbiol.">
        <title>The Global Catalogue of Microorganisms (GCM) 10K type strain sequencing project: providing services to taxonomists for standard genome sequencing and annotation.</title>
        <authorList>
            <consortium name="The Broad Institute Genomics Platform"/>
            <consortium name="The Broad Institute Genome Sequencing Center for Infectious Disease"/>
            <person name="Wu L."/>
            <person name="Ma J."/>
        </authorList>
    </citation>
    <scope>NUCLEOTIDE SEQUENCE [LARGE SCALE GENOMIC DNA]</scope>
    <source>
        <strain evidence="2">KCTC 23984</strain>
    </source>
</reference>
<accession>A0ABW6C315</accession>
<organism evidence="1 2">
    <name type="scientific">Pontibacter toksunensis</name>
    <dbReference type="NCBI Taxonomy" id="1332631"/>
    <lineage>
        <taxon>Bacteria</taxon>
        <taxon>Pseudomonadati</taxon>
        <taxon>Bacteroidota</taxon>
        <taxon>Cytophagia</taxon>
        <taxon>Cytophagales</taxon>
        <taxon>Hymenobacteraceae</taxon>
        <taxon>Pontibacter</taxon>
    </lineage>
</organism>
<gene>
    <name evidence="1" type="ORF">ACFS7Z_25020</name>
</gene>
<dbReference type="CDD" id="cd06577">
    <property type="entry name" value="PASTA_pknB"/>
    <property type="match status" value="1"/>
</dbReference>
<proteinExistence type="predicted"/>
<evidence type="ECO:0000313" key="2">
    <source>
        <dbReference type="Proteomes" id="UP001597641"/>
    </source>
</evidence>
<protein>
    <submittedName>
        <fullName evidence="1">PASTA domain-containing protein</fullName>
    </submittedName>
</protein>